<dbReference type="Proteomes" id="UP001605036">
    <property type="component" value="Unassembled WGS sequence"/>
</dbReference>
<comment type="caution">
    <text evidence="3">The sequence shown here is derived from an EMBL/GenBank/DDBJ whole genome shotgun (WGS) entry which is preliminary data.</text>
</comment>
<dbReference type="Pfam" id="PF01454">
    <property type="entry name" value="MAGE"/>
    <property type="match status" value="1"/>
</dbReference>
<dbReference type="PANTHER" id="PTHR11736:SF14">
    <property type="entry name" value="NSE3 HOMOLOG, SMC5-SMC6 COMPLEX COMPONENT"/>
    <property type="match status" value="1"/>
</dbReference>
<dbReference type="InterPro" id="IPR041898">
    <property type="entry name" value="MAGE_WH1"/>
</dbReference>
<dbReference type="EMBL" id="JBHFFA010000002">
    <property type="protein sequence ID" value="KAL2645080.1"/>
    <property type="molecule type" value="Genomic_DNA"/>
</dbReference>
<reference evidence="3 4" key="1">
    <citation type="submission" date="2024-09" db="EMBL/GenBank/DDBJ databases">
        <title>Chromosome-scale assembly of Riccia fluitans.</title>
        <authorList>
            <person name="Paukszto L."/>
            <person name="Sawicki J."/>
            <person name="Karawczyk K."/>
            <person name="Piernik-Szablinska J."/>
            <person name="Szczecinska M."/>
            <person name="Mazdziarz M."/>
        </authorList>
    </citation>
    <scope>NUCLEOTIDE SEQUENCE [LARGE SCALE GENOMIC DNA]</scope>
    <source>
        <strain evidence="3">Rf_01</strain>
        <tissue evidence="3">Aerial parts of the thallus</tissue>
    </source>
</reference>
<sequence length="261" mass="29606">MPRASQMPSTGRSGRQSQTQNEEENFTQTQAILSDEETKKLVAEVMRYMLFKNYQQPGVPVSRVDLVSLITKNYKQRYLPSHVIVMAQKKLADVFGLEMKELCRIRSQTKTGRGSLIDRQAETKEYVLRSKVPADLRKEYIDTPESAALNSFAATVIGIIKCAGEKCPEEVLWQNLKRLNIREDDTNHPTFGNVKNTVETLTKQRYIQKEKLTTAEGDGFVYELAERALDEQCLNGLNSFMTSIMSSNLDASSQMEYSQLG</sequence>
<dbReference type="InterPro" id="IPR002190">
    <property type="entry name" value="MHD_dom"/>
</dbReference>
<keyword evidence="4" id="KW-1185">Reference proteome</keyword>
<dbReference type="SMART" id="SM01373">
    <property type="entry name" value="MAGE"/>
    <property type="match status" value="1"/>
</dbReference>
<proteinExistence type="predicted"/>
<evidence type="ECO:0000259" key="2">
    <source>
        <dbReference type="PROSITE" id="PS50838"/>
    </source>
</evidence>
<dbReference type="Gene3D" id="1.10.10.1210">
    <property type="entry name" value="MAGE homology domain, winged helix WH2 motif"/>
    <property type="match status" value="1"/>
</dbReference>
<feature type="domain" description="MAGE" evidence="2">
    <location>
        <begin position="38"/>
        <end position="231"/>
    </location>
</feature>
<dbReference type="AlphaFoldDB" id="A0ABD1ZCA3"/>
<evidence type="ECO:0000313" key="3">
    <source>
        <dbReference type="EMBL" id="KAL2645080.1"/>
    </source>
</evidence>
<gene>
    <name evidence="3" type="ORF">R1flu_012667</name>
</gene>
<dbReference type="PANTHER" id="PTHR11736">
    <property type="entry name" value="MELANOMA-ASSOCIATED ANTIGEN MAGE ANTIGEN"/>
    <property type="match status" value="1"/>
</dbReference>
<dbReference type="InterPro" id="IPR041899">
    <property type="entry name" value="MAGE_WH2"/>
</dbReference>
<evidence type="ECO:0000256" key="1">
    <source>
        <dbReference type="SAM" id="MobiDB-lite"/>
    </source>
</evidence>
<evidence type="ECO:0000313" key="4">
    <source>
        <dbReference type="Proteomes" id="UP001605036"/>
    </source>
</evidence>
<protein>
    <recommendedName>
        <fullName evidence="2">MAGE domain-containing protein</fullName>
    </recommendedName>
</protein>
<organism evidence="3 4">
    <name type="scientific">Riccia fluitans</name>
    <dbReference type="NCBI Taxonomy" id="41844"/>
    <lineage>
        <taxon>Eukaryota</taxon>
        <taxon>Viridiplantae</taxon>
        <taxon>Streptophyta</taxon>
        <taxon>Embryophyta</taxon>
        <taxon>Marchantiophyta</taxon>
        <taxon>Marchantiopsida</taxon>
        <taxon>Marchantiidae</taxon>
        <taxon>Marchantiales</taxon>
        <taxon>Ricciaceae</taxon>
        <taxon>Riccia</taxon>
    </lineage>
</organism>
<accession>A0ABD1ZCA3</accession>
<feature type="region of interest" description="Disordered" evidence="1">
    <location>
        <begin position="1"/>
        <end position="31"/>
    </location>
</feature>
<name>A0ABD1ZCA3_9MARC</name>
<dbReference type="InterPro" id="IPR037445">
    <property type="entry name" value="MAGE"/>
</dbReference>
<dbReference type="Gene3D" id="1.10.10.1200">
    <property type="entry name" value="MAGE homology domain, winged helix WH1 motif"/>
    <property type="match status" value="1"/>
</dbReference>
<dbReference type="PROSITE" id="PS50838">
    <property type="entry name" value="MAGE"/>
    <property type="match status" value="1"/>
</dbReference>